<dbReference type="EMBL" id="JABDTM020021777">
    <property type="protein sequence ID" value="KAH0816291.1"/>
    <property type="molecule type" value="Genomic_DNA"/>
</dbReference>
<gene>
    <name evidence="1" type="ORF">GEV33_006500</name>
</gene>
<accession>A0A8J6LJU3</accession>
<proteinExistence type="predicted"/>
<reference evidence="1" key="2">
    <citation type="submission" date="2021-08" db="EMBL/GenBank/DDBJ databases">
        <authorList>
            <person name="Eriksson T."/>
        </authorList>
    </citation>
    <scope>NUCLEOTIDE SEQUENCE</scope>
    <source>
        <strain evidence="1">Stoneville</strain>
        <tissue evidence="1">Whole head</tissue>
    </source>
</reference>
<keyword evidence="2" id="KW-1185">Reference proteome</keyword>
<protein>
    <submittedName>
        <fullName evidence="1">Uncharacterized protein</fullName>
    </submittedName>
</protein>
<sequence length="90" mass="9717">MALGQRTVSTIIALKSTVAVATELDLMVQRVRGVQSLQANRIKSDLVVGMTRGSCGTAGGAGTMGTCRQRDSIEVRSIREKQTEPTRRVR</sequence>
<dbReference type="AlphaFoldDB" id="A0A8J6LJU3"/>
<name>A0A8J6LJU3_TENMO</name>
<comment type="caution">
    <text evidence="1">The sequence shown here is derived from an EMBL/GenBank/DDBJ whole genome shotgun (WGS) entry which is preliminary data.</text>
</comment>
<reference evidence="1" key="1">
    <citation type="journal article" date="2020" name="J Insects Food Feed">
        <title>The yellow mealworm (Tenebrio molitor) genome: a resource for the emerging insects as food and feed industry.</title>
        <authorList>
            <person name="Eriksson T."/>
            <person name="Andere A."/>
            <person name="Kelstrup H."/>
            <person name="Emery V."/>
            <person name="Picard C."/>
        </authorList>
    </citation>
    <scope>NUCLEOTIDE SEQUENCE</scope>
    <source>
        <strain evidence="1">Stoneville</strain>
        <tissue evidence="1">Whole head</tissue>
    </source>
</reference>
<organism evidence="1 2">
    <name type="scientific">Tenebrio molitor</name>
    <name type="common">Yellow mealworm beetle</name>
    <dbReference type="NCBI Taxonomy" id="7067"/>
    <lineage>
        <taxon>Eukaryota</taxon>
        <taxon>Metazoa</taxon>
        <taxon>Ecdysozoa</taxon>
        <taxon>Arthropoda</taxon>
        <taxon>Hexapoda</taxon>
        <taxon>Insecta</taxon>
        <taxon>Pterygota</taxon>
        <taxon>Neoptera</taxon>
        <taxon>Endopterygota</taxon>
        <taxon>Coleoptera</taxon>
        <taxon>Polyphaga</taxon>
        <taxon>Cucujiformia</taxon>
        <taxon>Tenebrionidae</taxon>
        <taxon>Tenebrio</taxon>
    </lineage>
</organism>
<dbReference type="Proteomes" id="UP000719412">
    <property type="component" value="Unassembled WGS sequence"/>
</dbReference>
<evidence type="ECO:0000313" key="1">
    <source>
        <dbReference type="EMBL" id="KAH0816291.1"/>
    </source>
</evidence>
<evidence type="ECO:0000313" key="2">
    <source>
        <dbReference type="Proteomes" id="UP000719412"/>
    </source>
</evidence>